<accession>A0A2J5HGH2</accession>
<reference evidence="2" key="1">
    <citation type="submission" date="2017-12" db="EMBL/GenBank/DDBJ databases">
        <authorList>
            <consortium name="DOE Joint Genome Institute"/>
            <person name="Mondo S.J."/>
            <person name="Kjaerbolling I."/>
            <person name="Vesth T.C."/>
            <person name="Frisvad J.C."/>
            <person name="Nybo J.L."/>
            <person name="Theobald S."/>
            <person name="Kuo A."/>
            <person name="Bowyer P."/>
            <person name="Matsuda Y."/>
            <person name="Lyhne E.K."/>
            <person name="Kogle M.E."/>
            <person name="Clum A."/>
            <person name="Lipzen A."/>
            <person name="Salamov A."/>
            <person name="Ngan C.Y."/>
            <person name="Daum C."/>
            <person name="Chiniquy J."/>
            <person name="Barry K."/>
            <person name="LaButti K."/>
            <person name="Haridas S."/>
            <person name="Simmons B.A."/>
            <person name="Magnuson J.K."/>
            <person name="Mortensen U.H."/>
            <person name="Larsen T.O."/>
            <person name="Grigoriev I.V."/>
            <person name="Baker S.E."/>
            <person name="Andersen M.R."/>
            <person name="Nordberg H.P."/>
            <person name="Cantor M.N."/>
            <person name="Hua S.X."/>
        </authorList>
    </citation>
    <scope>NUCLEOTIDE SEQUENCE [LARGE SCALE GENOMIC DNA]</scope>
    <source>
        <strain evidence="2">IBT 19404</strain>
    </source>
</reference>
<proteinExistence type="predicted"/>
<evidence type="ECO:0000313" key="2">
    <source>
        <dbReference type="Proteomes" id="UP000235023"/>
    </source>
</evidence>
<evidence type="ECO:0000313" key="1">
    <source>
        <dbReference type="EMBL" id="PLN76017.1"/>
    </source>
</evidence>
<dbReference type="Proteomes" id="UP000235023">
    <property type="component" value="Unassembled WGS sequence"/>
</dbReference>
<sequence length="105" mass="11318">MGLNFHYLSFQTWHPHGRRRATTHTISCQKVPVTKKLVASASPSVVDVAHDTPAGETDILVSTWFEGYHFVGHLLCGQSASRTLFPPCLAACGDPVGVALCAREG</sequence>
<dbReference type="EMBL" id="KZ559630">
    <property type="protein sequence ID" value="PLN76017.1"/>
    <property type="molecule type" value="Genomic_DNA"/>
</dbReference>
<name>A0A2J5HGH2_9EURO</name>
<organism evidence="1 2">
    <name type="scientific">Aspergillus taichungensis</name>
    <dbReference type="NCBI Taxonomy" id="482145"/>
    <lineage>
        <taxon>Eukaryota</taxon>
        <taxon>Fungi</taxon>
        <taxon>Dikarya</taxon>
        <taxon>Ascomycota</taxon>
        <taxon>Pezizomycotina</taxon>
        <taxon>Eurotiomycetes</taxon>
        <taxon>Eurotiomycetidae</taxon>
        <taxon>Eurotiales</taxon>
        <taxon>Aspergillaceae</taxon>
        <taxon>Aspergillus</taxon>
        <taxon>Aspergillus subgen. Circumdati</taxon>
    </lineage>
</organism>
<protein>
    <submittedName>
        <fullName evidence="1">Uncharacterized protein</fullName>
    </submittedName>
</protein>
<dbReference type="AlphaFoldDB" id="A0A2J5HGH2"/>
<keyword evidence="2" id="KW-1185">Reference proteome</keyword>
<gene>
    <name evidence="1" type="ORF">BDW42DRAFT_179629</name>
</gene>